<name>A0A0G1RWJ5_9BACT</name>
<sequence>MLLTSINPINGKPLGSVRMATKKDVEETVAMARRKLKGWRSLTLKKRAAILVKLAGLLRKNQEKLAELISQEMGKPLTEAADEVESTAEYVDYFVKEGLKVLADESLFKRKTGVSLIRYDPVGVVAVIKAWNFPVKVPLWSIVPALLAGNTVVYKPSEYVPLVSQELVKLIFSAGVPREAFGVVYGRGKVGEMLVEQDIDMISFTGSTKVGKDIAQKASGRLVKLVLELGGSSPALVLKDADLDLAAERIVWSRFRNCGQVCGAIKRVYVEEAVADKFIAKVVEKVKALRVGDPLDKKTAMGPLVSERQLRRFQDQVTRGVVAGGRIISGGRRIRKGKLAEGWFHEPTVMVYVSNKNPVMQEEVFGPLLPVMRVVSFSAGLTFANDNPYGLTAAVFTRSKLKANRAVETLVAGSVYVNEAGFLSPESPWSGLKNSGLGVENSRHGLLEFVHKRHVYFRG</sequence>
<dbReference type="InterPro" id="IPR015590">
    <property type="entry name" value="Aldehyde_DH_dom"/>
</dbReference>
<dbReference type="PIRSF" id="PIRSF036492">
    <property type="entry name" value="ALDH"/>
    <property type="match status" value="1"/>
</dbReference>
<feature type="domain" description="Aldehyde dehydrogenase" evidence="5">
    <location>
        <begin position="4"/>
        <end position="455"/>
    </location>
</feature>
<dbReference type="PROSITE" id="PS00070">
    <property type="entry name" value="ALDEHYDE_DEHYDR_CYS"/>
    <property type="match status" value="1"/>
</dbReference>
<evidence type="ECO:0000313" key="6">
    <source>
        <dbReference type="EMBL" id="KKU61512.1"/>
    </source>
</evidence>
<dbReference type="Gene3D" id="3.40.309.10">
    <property type="entry name" value="Aldehyde Dehydrogenase, Chain A, domain 2"/>
    <property type="match status" value="1"/>
</dbReference>
<comment type="similarity">
    <text evidence="1 3">Belongs to the aldehyde dehydrogenase family.</text>
</comment>
<dbReference type="InterPro" id="IPR012394">
    <property type="entry name" value="Aldehyde_DH_NAD(P)"/>
</dbReference>
<dbReference type="InterPro" id="IPR016162">
    <property type="entry name" value="Ald_DH_N"/>
</dbReference>
<dbReference type="GO" id="GO:0006081">
    <property type="term" value="P:aldehyde metabolic process"/>
    <property type="evidence" value="ECO:0007669"/>
    <property type="project" value="InterPro"/>
</dbReference>
<dbReference type="InterPro" id="IPR016161">
    <property type="entry name" value="Ald_DH/histidinol_DH"/>
</dbReference>
<organism evidence="6 7">
    <name type="scientific">Candidatus Beckwithbacteria bacterium GW2011_GWB1_47_15</name>
    <dbReference type="NCBI Taxonomy" id="1618371"/>
    <lineage>
        <taxon>Bacteria</taxon>
        <taxon>Candidatus Beckwithiibacteriota</taxon>
    </lineage>
</organism>
<dbReference type="SUPFAM" id="SSF53720">
    <property type="entry name" value="ALDH-like"/>
    <property type="match status" value="1"/>
</dbReference>
<dbReference type="InterPro" id="IPR016163">
    <property type="entry name" value="Ald_DH_C"/>
</dbReference>
<dbReference type="PATRIC" id="fig|1618371.3.peg.560"/>
<evidence type="ECO:0000256" key="2">
    <source>
        <dbReference type="ARBA" id="ARBA00023002"/>
    </source>
</evidence>
<evidence type="ECO:0000256" key="3">
    <source>
        <dbReference type="PIRNR" id="PIRNR036492"/>
    </source>
</evidence>
<dbReference type="Gene3D" id="3.40.605.10">
    <property type="entry name" value="Aldehyde Dehydrogenase, Chain A, domain 1"/>
    <property type="match status" value="1"/>
</dbReference>
<accession>A0A0G1RWJ5</accession>
<protein>
    <recommendedName>
        <fullName evidence="3">Aldehyde dehydrogenase</fullName>
    </recommendedName>
</protein>
<reference evidence="6 7" key="1">
    <citation type="journal article" date="2015" name="Nature">
        <title>rRNA introns, odd ribosomes, and small enigmatic genomes across a large radiation of phyla.</title>
        <authorList>
            <person name="Brown C.T."/>
            <person name="Hug L.A."/>
            <person name="Thomas B.C."/>
            <person name="Sharon I."/>
            <person name="Castelle C.J."/>
            <person name="Singh A."/>
            <person name="Wilkins M.J."/>
            <person name="Williams K.H."/>
            <person name="Banfield J.F."/>
        </authorList>
    </citation>
    <scope>NUCLEOTIDE SEQUENCE [LARGE SCALE GENOMIC DNA]</scope>
</reference>
<dbReference type="FunFam" id="3.40.605.10:FF:000007">
    <property type="entry name" value="NAD/NADP-dependent betaine aldehyde dehydrogenase"/>
    <property type="match status" value="1"/>
</dbReference>
<dbReference type="Proteomes" id="UP000033860">
    <property type="component" value="Unassembled WGS sequence"/>
</dbReference>
<evidence type="ECO:0000256" key="4">
    <source>
        <dbReference type="PIRSR" id="PIRSR036492-1"/>
    </source>
</evidence>
<dbReference type="FunFam" id="3.40.309.10:FF:000009">
    <property type="entry name" value="Aldehyde dehydrogenase A"/>
    <property type="match status" value="1"/>
</dbReference>
<keyword evidence="2 3" id="KW-0560">Oxidoreductase</keyword>
<feature type="active site" evidence="4">
    <location>
        <position position="228"/>
    </location>
</feature>
<evidence type="ECO:0000259" key="5">
    <source>
        <dbReference type="Pfam" id="PF00171"/>
    </source>
</evidence>
<gene>
    <name evidence="6" type="ORF">UX85_C0003G0171</name>
</gene>
<dbReference type="Pfam" id="PF00171">
    <property type="entry name" value="Aldedh"/>
    <property type="match status" value="1"/>
</dbReference>
<dbReference type="InterPro" id="IPR016160">
    <property type="entry name" value="Ald_DH_CS_CYS"/>
</dbReference>
<dbReference type="EMBL" id="LCNT01000003">
    <property type="protein sequence ID" value="KKU61512.1"/>
    <property type="molecule type" value="Genomic_DNA"/>
</dbReference>
<dbReference type="CDD" id="cd07078">
    <property type="entry name" value="ALDH"/>
    <property type="match status" value="1"/>
</dbReference>
<comment type="caution">
    <text evidence="6">The sequence shown here is derived from an EMBL/GenBank/DDBJ whole genome shotgun (WGS) entry which is preliminary data.</text>
</comment>
<proteinExistence type="inferred from homology"/>
<evidence type="ECO:0000313" key="7">
    <source>
        <dbReference type="Proteomes" id="UP000033860"/>
    </source>
</evidence>
<evidence type="ECO:0000256" key="1">
    <source>
        <dbReference type="ARBA" id="ARBA00009986"/>
    </source>
</evidence>
<dbReference type="PANTHER" id="PTHR11699">
    <property type="entry name" value="ALDEHYDE DEHYDROGENASE-RELATED"/>
    <property type="match status" value="1"/>
</dbReference>
<dbReference type="GO" id="GO:0016620">
    <property type="term" value="F:oxidoreductase activity, acting on the aldehyde or oxo group of donors, NAD or NADP as acceptor"/>
    <property type="evidence" value="ECO:0007669"/>
    <property type="project" value="InterPro"/>
</dbReference>
<feature type="active site" evidence="4">
    <location>
        <position position="262"/>
    </location>
</feature>
<dbReference type="AlphaFoldDB" id="A0A0G1RWJ5"/>